<dbReference type="AlphaFoldDB" id="A0AA41SEQ6"/>
<feature type="domain" description="Argonaute linker 1" evidence="1">
    <location>
        <begin position="2"/>
        <end position="54"/>
    </location>
</feature>
<protein>
    <recommendedName>
        <fullName evidence="1">Argonaute linker 1 domain-containing protein</fullName>
    </recommendedName>
</protein>
<dbReference type="SMART" id="SM01163">
    <property type="entry name" value="DUF1785"/>
    <property type="match status" value="1"/>
</dbReference>
<dbReference type="SUPFAM" id="SSF101690">
    <property type="entry name" value="PAZ domain"/>
    <property type="match status" value="1"/>
</dbReference>
<reference evidence="2" key="1">
    <citation type="submission" date="2022-03" db="EMBL/GenBank/DDBJ databases">
        <title>A functionally conserved STORR gene fusion in Papaver species that diverged 16.8 million years ago.</title>
        <authorList>
            <person name="Catania T."/>
        </authorList>
    </citation>
    <scope>NUCLEOTIDE SEQUENCE</scope>
    <source>
        <strain evidence="2">S-191538</strain>
    </source>
</reference>
<name>A0AA41SEQ6_PAPNU</name>
<dbReference type="InterPro" id="IPR036085">
    <property type="entry name" value="PAZ_dom_sf"/>
</dbReference>
<dbReference type="Pfam" id="PF08699">
    <property type="entry name" value="ArgoL1"/>
    <property type="match status" value="1"/>
</dbReference>
<gene>
    <name evidence="2" type="ORF">MKW94_029510</name>
</gene>
<feature type="non-terminal residue" evidence="2">
    <location>
        <position position="81"/>
    </location>
</feature>
<dbReference type="PANTHER" id="PTHR22891">
    <property type="entry name" value="EUKARYOTIC TRANSLATION INITIATION FACTOR 2C"/>
    <property type="match status" value="1"/>
</dbReference>
<accession>A0AA41SEQ6</accession>
<feature type="non-terminal residue" evidence="2">
    <location>
        <position position="1"/>
    </location>
</feature>
<proteinExistence type="predicted"/>
<sequence>YLSIGKSFYSPNIRKSGRLGDGLQSWCGFYQSVRPTQMGLSLNIDNSSAAFIEPLPVMEFVAQVLGKNILSQPLSDADRIK</sequence>
<organism evidence="2 3">
    <name type="scientific">Papaver nudicaule</name>
    <name type="common">Iceland poppy</name>
    <dbReference type="NCBI Taxonomy" id="74823"/>
    <lineage>
        <taxon>Eukaryota</taxon>
        <taxon>Viridiplantae</taxon>
        <taxon>Streptophyta</taxon>
        <taxon>Embryophyta</taxon>
        <taxon>Tracheophyta</taxon>
        <taxon>Spermatophyta</taxon>
        <taxon>Magnoliopsida</taxon>
        <taxon>Ranunculales</taxon>
        <taxon>Papaveraceae</taxon>
        <taxon>Papaveroideae</taxon>
        <taxon>Papaver</taxon>
    </lineage>
</organism>
<evidence type="ECO:0000313" key="3">
    <source>
        <dbReference type="Proteomes" id="UP001177140"/>
    </source>
</evidence>
<evidence type="ECO:0000259" key="1">
    <source>
        <dbReference type="SMART" id="SM01163"/>
    </source>
</evidence>
<keyword evidence="3" id="KW-1185">Reference proteome</keyword>
<dbReference type="Proteomes" id="UP001177140">
    <property type="component" value="Unassembled WGS sequence"/>
</dbReference>
<comment type="caution">
    <text evidence="2">The sequence shown here is derived from an EMBL/GenBank/DDBJ whole genome shotgun (WGS) entry which is preliminary data.</text>
</comment>
<dbReference type="EMBL" id="JAJJMA010143944">
    <property type="protein sequence ID" value="MCL7034289.1"/>
    <property type="molecule type" value="Genomic_DNA"/>
</dbReference>
<evidence type="ECO:0000313" key="2">
    <source>
        <dbReference type="EMBL" id="MCL7034289.1"/>
    </source>
</evidence>
<dbReference type="InterPro" id="IPR014811">
    <property type="entry name" value="ArgoL1"/>
</dbReference>